<gene>
    <name evidence="2" type="ORF">CUJ89_35370</name>
</gene>
<sequence>MLAGRAIDALVQAERFLTDTAYIAGDTFTLADIAAYTSAFAMRQALDWSALPLLHAWYTKIGARPGGAHAPSHIAAPWARLAR</sequence>
<evidence type="ECO:0000313" key="3">
    <source>
        <dbReference type="Proteomes" id="UP000253104"/>
    </source>
</evidence>
<dbReference type="EMBL" id="CP024904">
    <property type="protein sequence ID" value="AXF25709.1"/>
    <property type="molecule type" value="Genomic_DNA"/>
</dbReference>
<dbReference type="Proteomes" id="UP000253104">
    <property type="component" value="Chromosome mHSR5_C"/>
</dbReference>
<dbReference type="InterPro" id="IPR036282">
    <property type="entry name" value="Glutathione-S-Trfase_C_sf"/>
</dbReference>
<evidence type="ECO:0000259" key="1">
    <source>
        <dbReference type="PROSITE" id="PS50405"/>
    </source>
</evidence>
<feature type="domain" description="GST C-terminal" evidence="1">
    <location>
        <begin position="1"/>
        <end position="78"/>
    </location>
</feature>
<dbReference type="AlphaFoldDB" id="A0A2Z5N825"/>
<protein>
    <recommendedName>
        <fullName evidence="1">GST C-terminal domain-containing protein</fullName>
    </recommendedName>
</protein>
<dbReference type="OrthoDB" id="9797500at2"/>
<organism evidence="2 3">
    <name type="scientific">Burkholderia pyrrocinia</name>
    <name type="common">Pseudomonas pyrrocinia</name>
    <dbReference type="NCBI Taxonomy" id="60550"/>
    <lineage>
        <taxon>Bacteria</taxon>
        <taxon>Pseudomonadati</taxon>
        <taxon>Pseudomonadota</taxon>
        <taxon>Betaproteobacteria</taxon>
        <taxon>Burkholderiales</taxon>
        <taxon>Burkholderiaceae</taxon>
        <taxon>Burkholderia</taxon>
        <taxon>Burkholderia cepacia complex</taxon>
    </lineage>
</organism>
<dbReference type="InterPro" id="IPR004046">
    <property type="entry name" value="GST_C"/>
</dbReference>
<dbReference type="PROSITE" id="PS50405">
    <property type="entry name" value="GST_CTER"/>
    <property type="match status" value="1"/>
</dbReference>
<proteinExistence type="predicted"/>
<reference evidence="2 3" key="1">
    <citation type="journal article" date="2018" name="ISME J.">
        <title>Involvement of Burkholderiaceae and sulfurous volatiles in disease-suppressive soils.</title>
        <authorList>
            <person name="Carrion V.J."/>
            <person name="Cordovez V."/>
            <person name="Tyc O."/>
            <person name="Etalo D.W."/>
            <person name="de Bruijn I."/>
            <person name="de Jager V.C."/>
            <person name="Medema M.H."/>
            <person name="Eberl L."/>
            <person name="Raaijmakers J.M."/>
        </authorList>
    </citation>
    <scope>NUCLEOTIDE SEQUENCE [LARGE SCALE GENOMIC DNA]</scope>
    <source>
        <strain evidence="3">mHSR5</strain>
    </source>
</reference>
<dbReference type="Pfam" id="PF00043">
    <property type="entry name" value="GST_C"/>
    <property type="match status" value="1"/>
</dbReference>
<name>A0A2Z5N825_BURPY</name>
<accession>A0A2Z5N825</accession>
<evidence type="ECO:0000313" key="2">
    <source>
        <dbReference type="EMBL" id="AXF25709.1"/>
    </source>
</evidence>
<dbReference type="Gene3D" id="1.20.1050.10">
    <property type="match status" value="1"/>
</dbReference>
<dbReference type="InterPro" id="IPR010987">
    <property type="entry name" value="Glutathione-S-Trfase_C-like"/>
</dbReference>
<dbReference type="SUPFAM" id="SSF47616">
    <property type="entry name" value="GST C-terminal domain-like"/>
    <property type="match status" value="1"/>
</dbReference>